<gene>
    <name evidence="5" type="ORF">SAMN05216529_11765</name>
</gene>
<dbReference type="EMBL" id="UHJJ01000017">
    <property type="protein sequence ID" value="SUQ15888.1"/>
    <property type="molecule type" value="Genomic_DNA"/>
</dbReference>
<reference evidence="6" key="1">
    <citation type="submission" date="2017-07" db="EMBL/GenBank/DDBJ databases">
        <authorList>
            <person name="Varghese N."/>
            <person name="Submissions S."/>
        </authorList>
    </citation>
    <scope>NUCLEOTIDE SEQUENCE [LARGE SCALE GENOMIC DNA]</scope>
    <source>
        <strain evidence="6">NLAE-zl-C134</strain>
    </source>
</reference>
<dbReference type="AlphaFoldDB" id="A0A315ZQ24"/>
<dbReference type="Proteomes" id="UP000254051">
    <property type="component" value="Unassembled WGS sequence"/>
</dbReference>
<dbReference type="InterPro" id="IPR036388">
    <property type="entry name" value="WH-like_DNA-bd_sf"/>
</dbReference>
<dbReference type="Gene3D" id="1.10.10.10">
    <property type="entry name" value="Winged helix-like DNA-binding domain superfamily/Winged helix DNA-binding domain"/>
    <property type="match status" value="1"/>
</dbReference>
<dbReference type="SUPFAM" id="SSF46785">
    <property type="entry name" value="Winged helix' DNA-binding domain"/>
    <property type="match status" value="1"/>
</dbReference>
<dbReference type="RefSeq" id="WP_109714107.1">
    <property type="nucleotide sequence ID" value="NZ_QGDS01000017.1"/>
</dbReference>
<sequence>MKKKEQRINDVMSLIREQPTISVKNLAEILDVSEMTIRRDLTYLKSSNALTQSLGMNFINSESNAVHPPMMYDFTHELRKNSEVKDRIAQFASSLISPRDILILDSSTTVSKMVPYIPGNVDLTVICYNYHILSQLPKNESLNLIFTGGVYNKQLQMFESSEGINIIKAHRANKFFFSASGIHEQLGMTCSYPFEVLTKRASLSSSGTKILLTDSSKFGVITTSYFAKVNECDIIITDSGISKEWIKIIEDLGIQLHIV</sequence>
<evidence type="ECO:0000259" key="4">
    <source>
        <dbReference type="PROSITE" id="PS51000"/>
    </source>
</evidence>
<evidence type="ECO:0000256" key="3">
    <source>
        <dbReference type="ARBA" id="ARBA00023163"/>
    </source>
</evidence>
<dbReference type="OrthoDB" id="9797223at2"/>
<dbReference type="InterPro" id="IPR018356">
    <property type="entry name" value="Tscrpt_reg_HTH_DeoR_CS"/>
</dbReference>
<evidence type="ECO:0000313" key="6">
    <source>
        <dbReference type="Proteomes" id="UP000254051"/>
    </source>
</evidence>
<dbReference type="Pfam" id="PF08220">
    <property type="entry name" value="HTH_DeoR"/>
    <property type="match status" value="1"/>
</dbReference>
<keyword evidence="6" id="KW-1185">Reference proteome</keyword>
<dbReference type="PANTHER" id="PTHR30363:SF8">
    <property type="entry name" value="DEOXYRIBOSE OPERON REPRESSOR"/>
    <property type="match status" value="1"/>
</dbReference>
<evidence type="ECO:0000313" key="5">
    <source>
        <dbReference type="EMBL" id="SUQ15888.1"/>
    </source>
</evidence>
<feature type="domain" description="HTH deoR-type" evidence="4">
    <location>
        <begin position="4"/>
        <end position="59"/>
    </location>
</feature>
<accession>A0A315ZQ24</accession>
<dbReference type="SUPFAM" id="SSF100950">
    <property type="entry name" value="NagB/RpiA/CoA transferase-like"/>
    <property type="match status" value="1"/>
</dbReference>
<dbReference type="InterPro" id="IPR001034">
    <property type="entry name" value="DeoR_HTH"/>
</dbReference>
<dbReference type="PANTHER" id="PTHR30363">
    <property type="entry name" value="HTH-TYPE TRANSCRIPTIONAL REGULATOR SRLR-RELATED"/>
    <property type="match status" value="1"/>
</dbReference>
<proteinExistence type="predicted"/>
<dbReference type="Pfam" id="PF00455">
    <property type="entry name" value="DeoRC"/>
    <property type="match status" value="1"/>
</dbReference>
<dbReference type="GO" id="GO:0003700">
    <property type="term" value="F:DNA-binding transcription factor activity"/>
    <property type="evidence" value="ECO:0007669"/>
    <property type="project" value="InterPro"/>
</dbReference>
<dbReference type="SMART" id="SM01134">
    <property type="entry name" value="DeoRC"/>
    <property type="match status" value="1"/>
</dbReference>
<evidence type="ECO:0000256" key="1">
    <source>
        <dbReference type="ARBA" id="ARBA00023015"/>
    </source>
</evidence>
<keyword evidence="1" id="KW-0805">Transcription regulation</keyword>
<dbReference type="InterPro" id="IPR014036">
    <property type="entry name" value="DeoR-like_C"/>
</dbReference>
<dbReference type="PROSITE" id="PS51000">
    <property type="entry name" value="HTH_DEOR_2"/>
    <property type="match status" value="1"/>
</dbReference>
<dbReference type="InterPro" id="IPR036390">
    <property type="entry name" value="WH_DNA-bd_sf"/>
</dbReference>
<dbReference type="SMART" id="SM00420">
    <property type="entry name" value="HTH_DEOR"/>
    <property type="match status" value="1"/>
</dbReference>
<dbReference type="PROSITE" id="PS00894">
    <property type="entry name" value="HTH_DEOR_1"/>
    <property type="match status" value="1"/>
</dbReference>
<protein>
    <submittedName>
        <fullName evidence="5">Transcriptional regulator, DeoR family</fullName>
    </submittedName>
</protein>
<evidence type="ECO:0000256" key="2">
    <source>
        <dbReference type="ARBA" id="ARBA00023125"/>
    </source>
</evidence>
<dbReference type="InterPro" id="IPR050313">
    <property type="entry name" value="Carb_Metab_HTH_regulators"/>
</dbReference>
<organism evidence="5 6">
    <name type="scientific">Faecalicatena contorta</name>
    <dbReference type="NCBI Taxonomy" id="39482"/>
    <lineage>
        <taxon>Bacteria</taxon>
        <taxon>Bacillati</taxon>
        <taxon>Bacillota</taxon>
        <taxon>Clostridia</taxon>
        <taxon>Lachnospirales</taxon>
        <taxon>Lachnospiraceae</taxon>
        <taxon>Faecalicatena</taxon>
    </lineage>
</organism>
<keyword evidence="3" id="KW-0804">Transcription</keyword>
<dbReference type="InterPro" id="IPR037171">
    <property type="entry name" value="NagB/RpiA_transferase-like"/>
</dbReference>
<name>A0A315ZQ24_9FIRM</name>
<keyword evidence="2" id="KW-0238">DNA-binding</keyword>
<dbReference type="GO" id="GO:0003677">
    <property type="term" value="F:DNA binding"/>
    <property type="evidence" value="ECO:0007669"/>
    <property type="project" value="UniProtKB-KW"/>
</dbReference>